<dbReference type="Pfam" id="PF14792">
    <property type="entry name" value="DNA_pol_B_palm"/>
    <property type="match status" value="1"/>
</dbReference>
<comment type="function">
    <text evidence="21">Repair polymerase that plays a key role in base-excision repair. During this process, the damaged base is excised by specific DNA glycosylases, the DNA backbone is nicked at the abasic site by an apurinic/apyrimidic (AP) endonuclease, and POLB removes 5'-deoxyribose-phosphate from the preincised AP site acting as a 5'-deoxyribose-phosphate lyase (5'-dRP lyase); through its DNA polymerase activity, it adds one nucleotide to the 3' end of the arising single-nucleotide gap. Conducts 'gap-filling' DNA synthesis in a stepwise distributive fashion rather than in a processive fashion as for other DNA polymerases. It is also able to cleave sugar-phosphate bonds 3' to an intact AP site, acting as an AP lyase.</text>
</comment>
<dbReference type="InterPro" id="IPR028207">
    <property type="entry name" value="DNA_pol_B_palm_palm"/>
</dbReference>
<keyword evidence="16" id="KW-0456">Lyase</keyword>
<dbReference type="InterPro" id="IPR002054">
    <property type="entry name" value="DNA-dir_DNA_pol_X"/>
</dbReference>
<dbReference type="EC" id="2.7.7.7" evidence="3"/>
<dbReference type="Pfam" id="PF10391">
    <property type="entry name" value="DNA_pol_lambd_f"/>
    <property type="match status" value="1"/>
</dbReference>
<evidence type="ECO:0000256" key="4">
    <source>
        <dbReference type="ARBA" id="ARBA00012720"/>
    </source>
</evidence>
<evidence type="ECO:0000256" key="11">
    <source>
        <dbReference type="ARBA" id="ARBA00022763"/>
    </source>
</evidence>
<dbReference type="InterPro" id="IPR037160">
    <property type="entry name" value="DNA_Pol_thumb_sf"/>
</dbReference>
<dbReference type="Gene3D" id="1.10.150.20">
    <property type="entry name" value="5' to 3' exonuclease, C-terminal subdomain"/>
    <property type="match status" value="1"/>
</dbReference>
<dbReference type="GO" id="GO:0140078">
    <property type="term" value="F:class I DNA-(apurinic or apyrimidinic site) endonuclease activity"/>
    <property type="evidence" value="ECO:0007669"/>
    <property type="project" value="UniProtKB-EC"/>
</dbReference>
<dbReference type="GO" id="GO:0005634">
    <property type="term" value="C:nucleus"/>
    <property type="evidence" value="ECO:0007669"/>
    <property type="project" value="TreeGrafter"/>
</dbReference>
<comment type="catalytic activity">
    <reaction evidence="20">
        <text>a 5'-end 2'-deoxyribose-2'-deoxyribonucleotide-DNA = (2E,4S)-4-hydroxypenten-2-al-5-phosphate + a 5'-end 5'-phospho-2'-deoxyribonucleoside-DNA + H(+)</text>
        <dbReference type="Rhea" id="RHEA:76255"/>
        <dbReference type="Rhea" id="RHEA-COMP:13180"/>
        <dbReference type="Rhea" id="RHEA-COMP:18657"/>
        <dbReference type="ChEBI" id="CHEBI:15378"/>
        <dbReference type="ChEBI" id="CHEBI:136412"/>
        <dbReference type="ChEBI" id="CHEBI:195194"/>
        <dbReference type="ChEBI" id="CHEBI:195195"/>
    </reaction>
</comment>
<organism evidence="25">
    <name type="scientific">viral metagenome</name>
    <dbReference type="NCBI Taxonomy" id="1070528"/>
    <lineage>
        <taxon>unclassified sequences</taxon>
        <taxon>metagenomes</taxon>
        <taxon>organismal metagenomes</taxon>
    </lineage>
</organism>
<feature type="domain" description="Helix-hairpin-helix DNA-binding motif class 1" evidence="23">
    <location>
        <begin position="90"/>
        <end position="109"/>
    </location>
</feature>
<keyword evidence="6" id="KW-0488">Methylation</keyword>
<dbReference type="SUPFAM" id="SSF81301">
    <property type="entry name" value="Nucleotidyltransferase"/>
    <property type="match status" value="1"/>
</dbReference>
<evidence type="ECO:0000256" key="21">
    <source>
        <dbReference type="ARBA" id="ARBA00045548"/>
    </source>
</evidence>
<protein>
    <recommendedName>
        <fullName evidence="5">DNA polymerase beta</fullName>
        <ecNumber evidence="3">2.7.7.7</ecNumber>
        <ecNumber evidence="4">4.2.99.18</ecNumber>
    </recommendedName>
    <alternativeName>
        <fullName evidence="17">5'-deoxyribose-phosphate lyase</fullName>
    </alternativeName>
    <alternativeName>
        <fullName evidence="18">AP lyase</fullName>
    </alternativeName>
</protein>
<comment type="catalytic activity">
    <reaction evidence="19">
        <text>2'-deoxyribonucleotide-(2'-deoxyribose 5'-phosphate)-2'-deoxyribonucleotide-DNA = a 3'-end 2'-deoxyribonucleotide-(2,3-dehydro-2,3-deoxyribose 5'-phosphate)-DNA + a 5'-end 5'-phospho-2'-deoxyribonucleoside-DNA + H(+)</text>
        <dbReference type="Rhea" id="RHEA:66592"/>
        <dbReference type="Rhea" id="RHEA-COMP:13180"/>
        <dbReference type="Rhea" id="RHEA-COMP:16897"/>
        <dbReference type="Rhea" id="RHEA-COMP:17067"/>
        <dbReference type="ChEBI" id="CHEBI:15378"/>
        <dbReference type="ChEBI" id="CHEBI:136412"/>
        <dbReference type="ChEBI" id="CHEBI:157695"/>
        <dbReference type="ChEBI" id="CHEBI:167181"/>
        <dbReference type="EC" id="4.2.99.18"/>
    </reaction>
</comment>
<dbReference type="InterPro" id="IPR027421">
    <property type="entry name" value="DNA_pol_lamdba_lyase_dom_sf"/>
</dbReference>
<evidence type="ECO:0000256" key="10">
    <source>
        <dbReference type="ARBA" id="ARBA00022705"/>
    </source>
</evidence>
<evidence type="ECO:0000256" key="18">
    <source>
        <dbReference type="ARBA" id="ARBA00035726"/>
    </source>
</evidence>
<keyword evidence="10" id="KW-0235">DNA replication</keyword>
<dbReference type="SUPFAM" id="SSF81585">
    <property type="entry name" value="PsbU/PolX domain-like"/>
    <property type="match status" value="1"/>
</dbReference>
<dbReference type="Pfam" id="PF14716">
    <property type="entry name" value="HHH_8"/>
    <property type="match status" value="1"/>
</dbReference>
<evidence type="ECO:0000259" key="24">
    <source>
        <dbReference type="SMART" id="SM00483"/>
    </source>
</evidence>
<dbReference type="EMBL" id="MN740301">
    <property type="protein sequence ID" value="QHT99079.1"/>
    <property type="molecule type" value="Genomic_DNA"/>
</dbReference>
<keyword evidence="7" id="KW-0237">DNA synthesis</keyword>
<keyword evidence="14" id="KW-0915">Sodium</keyword>
<reference evidence="25" key="1">
    <citation type="journal article" date="2020" name="Nature">
        <title>Giant virus diversity and host interactions through global metagenomics.</title>
        <authorList>
            <person name="Schulz F."/>
            <person name="Roux S."/>
            <person name="Paez-Espino D."/>
            <person name="Jungbluth S."/>
            <person name="Walsh D.A."/>
            <person name="Denef V.J."/>
            <person name="McMahon K.D."/>
            <person name="Konstantinidis K.T."/>
            <person name="Eloe-Fadrosh E.A."/>
            <person name="Kyrpides N.C."/>
            <person name="Woyke T."/>
        </authorList>
    </citation>
    <scope>NUCLEOTIDE SEQUENCE</scope>
    <source>
        <strain evidence="25">GVMAG-M-3300025695-21</strain>
    </source>
</reference>
<evidence type="ECO:0000256" key="16">
    <source>
        <dbReference type="ARBA" id="ARBA00023239"/>
    </source>
</evidence>
<dbReference type="Gene3D" id="3.30.210.10">
    <property type="entry name" value="DNA polymerase, thumb domain"/>
    <property type="match status" value="1"/>
</dbReference>
<evidence type="ECO:0000256" key="13">
    <source>
        <dbReference type="ARBA" id="ARBA00022932"/>
    </source>
</evidence>
<dbReference type="InterPro" id="IPR010996">
    <property type="entry name" value="HHH_MUS81"/>
</dbReference>
<evidence type="ECO:0000256" key="5">
    <source>
        <dbReference type="ARBA" id="ARBA00020020"/>
    </source>
</evidence>
<evidence type="ECO:0000256" key="7">
    <source>
        <dbReference type="ARBA" id="ARBA00022634"/>
    </source>
</evidence>
<evidence type="ECO:0000313" key="25">
    <source>
        <dbReference type="EMBL" id="QHT99079.1"/>
    </source>
</evidence>
<evidence type="ECO:0000256" key="12">
    <source>
        <dbReference type="ARBA" id="ARBA00022843"/>
    </source>
</evidence>
<sequence length="309" mass="35838">MSANKEAIINHLTILMDAEKLNKQPFKVRAYKNAIESLKTIKEINNIDNIKELPGIGVKIHDKIKEYLESGTIKEADNISKNNETFILQNQLLNIYGVGPTKAKDLLSKIKTFDELYMEKNKELLNNKQKIGLAYYNDLLQKTPYKEAEEHNKYIGNILKNIEYNMVGSFRRKKELIGDIDILIKDNPTFDLKKFIKKMTEDGYILESLASGKNKFMGICKLKNNIPRRIDILVADGNYYFALLYFTGSYQFNIIMRNKALELGYSLSEYGFKDKNTNKLLDALNNTVKNEKDIFKILNMKYVKPEDRM</sequence>
<dbReference type="Gene3D" id="3.30.460.10">
    <property type="entry name" value="Beta Polymerase, domain 2"/>
    <property type="match status" value="1"/>
</dbReference>
<dbReference type="GO" id="GO:0003677">
    <property type="term" value="F:DNA binding"/>
    <property type="evidence" value="ECO:0007669"/>
    <property type="project" value="InterPro"/>
</dbReference>
<evidence type="ECO:0000256" key="14">
    <source>
        <dbReference type="ARBA" id="ARBA00023053"/>
    </source>
</evidence>
<dbReference type="InterPro" id="IPR029398">
    <property type="entry name" value="PolB_thumb"/>
</dbReference>
<dbReference type="GO" id="GO:0005737">
    <property type="term" value="C:cytoplasm"/>
    <property type="evidence" value="ECO:0007669"/>
    <property type="project" value="UniProtKB-SubCell"/>
</dbReference>
<evidence type="ECO:0000256" key="20">
    <source>
        <dbReference type="ARBA" id="ARBA00044678"/>
    </source>
</evidence>
<dbReference type="GO" id="GO:0003887">
    <property type="term" value="F:DNA-directed DNA polymerase activity"/>
    <property type="evidence" value="ECO:0007669"/>
    <property type="project" value="UniProtKB-KW"/>
</dbReference>
<dbReference type="InterPro" id="IPR043519">
    <property type="entry name" value="NT_sf"/>
</dbReference>
<proteinExistence type="predicted"/>
<dbReference type="CDD" id="cd00141">
    <property type="entry name" value="NT_POLXc"/>
    <property type="match status" value="1"/>
</dbReference>
<dbReference type="PRINTS" id="PR00869">
    <property type="entry name" value="DNAPOLX"/>
</dbReference>
<keyword evidence="13" id="KW-0239">DNA-directed DNA polymerase</keyword>
<dbReference type="InterPro" id="IPR002008">
    <property type="entry name" value="DNA_pol_X_beta-like"/>
</dbReference>
<evidence type="ECO:0000256" key="6">
    <source>
        <dbReference type="ARBA" id="ARBA00022481"/>
    </source>
</evidence>
<evidence type="ECO:0000259" key="23">
    <source>
        <dbReference type="SMART" id="SM00278"/>
    </source>
</evidence>
<dbReference type="Gene3D" id="1.10.150.110">
    <property type="entry name" value="DNA polymerase beta, N-terminal domain-like"/>
    <property type="match status" value="1"/>
</dbReference>
<keyword evidence="12" id="KW-0832">Ubl conjugation</keyword>
<dbReference type="AlphaFoldDB" id="A0A6C0J2I5"/>
<dbReference type="SUPFAM" id="SSF47802">
    <property type="entry name" value="DNA polymerase beta, N-terminal domain-like"/>
    <property type="match status" value="1"/>
</dbReference>
<keyword evidence="11" id="KW-0227">DNA damage</keyword>
<feature type="domain" description="Helix-hairpin-helix DNA-binding motif class 1" evidence="23">
    <location>
        <begin position="48"/>
        <end position="67"/>
    </location>
</feature>
<dbReference type="PANTHER" id="PTHR11276">
    <property type="entry name" value="DNA POLYMERASE TYPE-X FAMILY MEMBER"/>
    <property type="match status" value="1"/>
</dbReference>
<evidence type="ECO:0000256" key="19">
    <source>
        <dbReference type="ARBA" id="ARBA00044632"/>
    </source>
</evidence>
<dbReference type="InterPro" id="IPR018944">
    <property type="entry name" value="DNA_pol_lambd_fingers_domain"/>
</dbReference>
<dbReference type="Pfam" id="PF14791">
    <property type="entry name" value="DNA_pol_B_thumb"/>
    <property type="match status" value="1"/>
</dbReference>
<dbReference type="EC" id="4.2.99.18" evidence="4"/>
<comment type="catalytic activity">
    <reaction evidence="22">
        <text>DNA(n) + a 2'-deoxyribonucleoside 5'-triphosphate = DNA(n+1) + diphosphate</text>
        <dbReference type="Rhea" id="RHEA:22508"/>
        <dbReference type="Rhea" id="RHEA-COMP:17339"/>
        <dbReference type="Rhea" id="RHEA-COMP:17340"/>
        <dbReference type="ChEBI" id="CHEBI:33019"/>
        <dbReference type="ChEBI" id="CHEBI:61560"/>
        <dbReference type="ChEBI" id="CHEBI:173112"/>
        <dbReference type="EC" id="2.7.7.7"/>
    </reaction>
</comment>
<comment type="subcellular location">
    <subcellularLocation>
        <location evidence="2">Cytoplasm</location>
    </subcellularLocation>
</comment>
<evidence type="ECO:0000256" key="1">
    <source>
        <dbReference type="ARBA" id="ARBA00001946"/>
    </source>
</evidence>
<evidence type="ECO:0000256" key="17">
    <source>
        <dbReference type="ARBA" id="ARBA00035717"/>
    </source>
</evidence>
<dbReference type="GO" id="GO:0006303">
    <property type="term" value="P:double-strand break repair via nonhomologous end joining"/>
    <property type="evidence" value="ECO:0007669"/>
    <property type="project" value="TreeGrafter"/>
</dbReference>
<evidence type="ECO:0000256" key="2">
    <source>
        <dbReference type="ARBA" id="ARBA00004496"/>
    </source>
</evidence>
<dbReference type="InterPro" id="IPR003583">
    <property type="entry name" value="Hlx-hairpin-Hlx_DNA-bd_motif"/>
</dbReference>
<feature type="domain" description="DNA-directed DNA polymerase X" evidence="24">
    <location>
        <begin position="2"/>
        <end position="309"/>
    </location>
</feature>
<evidence type="ECO:0000256" key="3">
    <source>
        <dbReference type="ARBA" id="ARBA00012417"/>
    </source>
</evidence>
<dbReference type="InterPro" id="IPR022312">
    <property type="entry name" value="DNA_pol_X"/>
</dbReference>
<evidence type="ECO:0000256" key="8">
    <source>
        <dbReference type="ARBA" id="ARBA00022679"/>
    </source>
</evidence>
<dbReference type="PANTHER" id="PTHR11276:SF28">
    <property type="entry name" value="DNA POLYMERASE LAMBDA"/>
    <property type="match status" value="1"/>
</dbReference>
<comment type="cofactor">
    <cofactor evidence="1">
        <name>Mg(2+)</name>
        <dbReference type="ChEBI" id="CHEBI:18420"/>
    </cofactor>
</comment>
<evidence type="ECO:0000256" key="22">
    <source>
        <dbReference type="ARBA" id="ARBA00049244"/>
    </source>
</evidence>
<evidence type="ECO:0000256" key="9">
    <source>
        <dbReference type="ARBA" id="ARBA00022695"/>
    </source>
</evidence>
<keyword evidence="8" id="KW-0808">Transferase</keyword>
<accession>A0A6C0J2I5</accession>
<dbReference type="PRINTS" id="PR00870">
    <property type="entry name" value="DNAPOLXBETA"/>
</dbReference>
<keyword evidence="15" id="KW-0234">DNA repair</keyword>
<keyword evidence="9" id="KW-0548">Nucleotidyltransferase</keyword>
<evidence type="ECO:0000256" key="15">
    <source>
        <dbReference type="ARBA" id="ARBA00023204"/>
    </source>
</evidence>
<name>A0A6C0J2I5_9ZZZZ</name>
<dbReference type="SMART" id="SM00483">
    <property type="entry name" value="POLXc"/>
    <property type="match status" value="1"/>
</dbReference>
<dbReference type="SMART" id="SM00278">
    <property type="entry name" value="HhH1"/>
    <property type="match status" value="2"/>
</dbReference>